<keyword evidence="5" id="KW-0442">Lipid degradation</keyword>
<dbReference type="GO" id="GO:0008270">
    <property type="term" value="F:zinc ion binding"/>
    <property type="evidence" value="ECO:0007669"/>
    <property type="project" value="UniProtKB-KW"/>
</dbReference>
<keyword evidence="2 7" id="KW-0863">Zinc-finger</keyword>
<evidence type="ECO:0000259" key="10">
    <source>
        <dbReference type="PROSITE" id="PS50089"/>
    </source>
</evidence>
<name>A0A9P8LBV1_9PEZI</name>
<dbReference type="Proteomes" id="UP000750711">
    <property type="component" value="Unassembled WGS sequence"/>
</dbReference>
<dbReference type="InterPro" id="IPR001841">
    <property type="entry name" value="Znf_RING"/>
</dbReference>
<dbReference type="PROSITE" id="PS50089">
    <property type="entry name" value="ZF_RING_2"/>
    <property type="match status" value="1"/>
</dbReference>
<evidence type="ECO:0000313" key="12">
    <source>
        <dbReference type="EMBL" id="KAH0559390.1"/>
    </source>
</evidence>
<keyword evidence="3" id="KW-0378">Hydrolase</keyword>
<feature type="domain" description="RING-type" evidence="10">
    <location>
        <begin position="727"/>
        <end position="770"/>
    </location>
</feature>
<keyword evidence="4" id="KW-0862">Zinc</keyword>
<reference evidence="12" key="1">
    <citation type="submission" date="2021-03" db="EMBL/GenBank/DDBJ databases">
        <title>Comparative genomics and phylogenomic investigation of the class Geoglossomycetes provide insights into ecological specialization and systematics.</title>
        <authorList>
            <person name="Melie T."/>
            <person name="Pirro S."/>
            <person name="Miller A.N."/>
            <person name="Quandt A."/>
        </authorList>
    </citation>
    <scope>NUCLEOTIDE SEQUENCE</scope>
    <source>
        <strain evidence="12">CAQ_001_2017</strain>
    </source>
</reference>
<evidence type="ECO:0000256" key="8">
    <source>
        <dbReference type="PROSITE-ProRule" id="PRU01161"/>
    </source>
</evidence>
<accession>A0A9P8LBV1</accession>
<dbReference type="GO" id="GO:0047499">
    <property type="term" value="F:calcium-independent phospholipase A2 activity"/>
    <property type="evidence" value="ECO:0007669"/>
    <property type="project" value="TreeGrafter"/>
</dbReference>
<evidence type="ECO:0000256" key="3">
    <source>
        <dbReference type="ARBA" id="ARBA00022801"/>
    </source>
</evidence>
<protein>
    <recommendedName>
        <fullName evidence="14">PNPLA domain-containing protein</fullName>
    </recommendedName>
</protein>
<evidence type="ECO:0008006" key="14">
    <source>
        <dbReference type="Google" id="ProtNLM"/>
    </source>
</evidence>
<dbReference type="AlphaFoldDB" id="A0A9P8LBV1"/>
<proteinExistence type="predicted"/>
<evidence type="ECO:0000259" key="11">
    <source>
        <dbReference type="PROSITE" id="PS51635"/>
    </source>
</evidence>
<dbReference type="GO" id="GO:0016042">
    <property type="term" value="P:lipid catabolic process"/>
    <property type="evidence" value="ECO:0007669"/>
    <property type="project" value="UniProtKB-KW"/>
</dbReference>
<dbReference type="PANTHER" id="PTHR24185:SF1">
    <property type="entry name" value="CALCIUM-INDEPENDENT PHOSPHOLIPASE A2-GAMMA"/>
    <property type="match status" value="1"/>
</dbReference>
<organism evidence="12 13">
    <name type="scientific">Trichoglossum hirsutum</name>
    <dbReference type="NCBI Taxonomy" id="265104"/>
    <lineage>
        <taxon>Eukaryota</taxon>
        <taxon>Fungi</taxon>
        <taxon>Dikarya</taxon>
        <taxon>Ascomycota</taxon>
        <taxon>Pezizomycotina</taxon>
        <taxon>Geoglossomycetes</taxon>
        <taxon>Geoglossales</taxon>
        <taxon>Geoglossaceae</taxon>
        <taxon>Trichoglossum</taxon>
    </lineage>
</organism>
<feature type="region of interest" description="Disordered" evidence="9">
    <location>
        <begin position="1"/>
        <end position="20"/>
    </location>
</feature>
<evidence type="ECO:0000313" key="13">
    <source>
        <dbReference type="Proteomes" id="UP000750711"/>
    </source>
</evidence>
<dbReference type="PROSITE" id="PS00518">
    <property type="entry name" value="ZF_RING_1"/>
    <property type="match status" value="1"/>
</dbReference>
<keyword evidence="13" id="KW-1185">Reference proteome</keyword>
<evidence type="ECO:0000256" key="6">
    <source>
        <dbReference type="ARBA" id="ARBA00023098"/>
    </source>
</evidence>
<dbReference type="SUPFAM" id="SSF52151">
    <property type="entry name" value="FabD/lysophospholipase-like"/>
    <property type="match status" value="1"/>
</dbReference>
<evidence type="ECO:0000256" key="5">
    <source>
        <dbReference type="ARBA" id="ARBA00022963"/>
    </source>
</evidence>
<keyword evidence="1" id="KW-0479">Metal-binding</keyword>
<gene>
    <name evidence="12" type="ORF">GP486_004094</name>
</gene>
<evidence type="ECO:0000256" key="9">
    <source>
        <dbReference type="SAM" id="MobiDB-lite"/>
    </source>
</evidence>
<dbReference type="PANTHER" id="PTHR24185">
    <property type="entry name" value="CALCIUM-INDEPENDENT PHOSPHOLIPASE A2-GAMMA"/>
    <property type="match status" value="1"/>
</dbReference>
<evidence type="ECO:0000256" key="1">
    <source>
        <dbReference type="ARBA" id="ARBA00022723"/>
    </source>
</evidence>
<dbReference type="InterPro" id="IPR016035">
    <property type="entry name" value="Acyl_Trfase/lysoPLipase"/>
</dbReference>
<dbReference type="GO" id="GO:0046486">
    <property type="term" value="P:glycerolipid metabolic process"/>
    <property type="evidence" value="ECO:0007669"/>
    <property type="project" value="UniProtKB-ARBA"/>
</dbReference>
<evidence type="ECO:0000256" key="7">
    <source>
        <dbReference type="PROSITE-ProRule" id="PRU00175"/>
    </source>
</evidence>
<evidence type="ECO:0000256" key="2">
    <source>
        <dbReference type="ARBA" id="ARBA00022771"/>
    </source>
</evidence>
<dbReference type="InterPro" id="IPR002641">
    <property type="entry name" value="PNPLA_dom"/>
</dbReference>
<dbReference type="PROSITE" id="PS51635">
    <property type="entry name" value="PNPLA"/>
    <property type="match status" value="1"/>
</dbReference>
<dbReference type="EMBL" id="JAGHQM010000609">
    <property type="protein sequence ID" value="KAH0559390.1"/>
    <property type="molecule type" value="Genomic_DNA"/>
</dbReference>
<dbReference type="GO" id="GO:0019369">
    <property type="term" value="P:arachidonate metabolic process"/>
    <property type="evidence" value="ECO:0007669"/>
    <property type="project" value="TreeGrafter"/>
</dbReference>
<evidence type="ECO:0000256" key="4">
    <source>
        <dbReference type="ARBA" id="ARBA00022833"/>
    </source>
</evidence>
<dbReference type="GO" id="GO:0016020">
    <property type="term" value="C:membrane"/>
    <property type="evidence" value="ECO:0007669"/>
    <property type="project" value="TreeGrafter"/>
</dbReference>
<dbReference type="Gene3D" id="3.40.1090.10">
    <property type="entry name" value="Cytosolic phospholipase A2 catalytic domain"/>
    <property type="match status" value="1"/>
</dbReference>
<dbReference type="InterPro" id="IPR017907">
    <property type="entry name" value="Znf_RING_CS"/>
</dbReference>
<comment type="caution">
    <text evidence="12">The sequence shown here is derived from an EMBL/GenBank/DDBJ whole genome shotgun (WGS) entry which is preliminary data.</text>
</comment>
<dbReference type="Pfam" id="PF01734">
    <property type="entry name" value="Patatin"/>
    <property type="match status" value="1"/>
</dbReference>
<sequence length="946" mass="105797">MAHQRDPGSPSQHRRGRNQQCAAVRVVPGDVGDVVPNISEYGLILLILVALFGQDDAESRVHSQAQLLDTASTHAASRSDDVTDTADGEDVRDGCCECGKYSESRYWCSTCRDVYCGFCWGQVRSHRRIGSVVHEKTDIRIAEIINASLKPDRTDSEEERLHQEDEVTAWFGVIRQLEGRLVFMDFGAYGEALNTIKEASGRQLHNIYPGLVSFVGAGKSTLVKLLIELHNNHEELDFLSPVVGSLRNGHCATSEDVHLYVDPHTFGSGFPILYADCEGLDGGEIDPVAGAGRSTRTTRIPGEPQRAHHGSERPVTWADDSWLSSRQYIVTNLYPRILYTFSDVVVFVLHNGRALEEALERLIGWAAIALEKSFNQPALPHAIIALNECSVELPDEWWDVEYATQWLLGPFRAPVRQDHPRFQDYIKFWNERGKKIESVERLLLMYYSGIKVVTIPAKGRPNLVKEQITKLYGKVGEACESSREKKRSLCKLLSADELHPYLQSSFDHFATNLDEPFDFIQSSFMNSPITATFGDSIVELAAKSIVDEELKGPDIFRELGFMVASCIMLDSARNLIHGKIELCRAYFCLRLLTKVGTADDIFPRYLSHCDYAIDRFCNSKWPCEYRFRRGRCVNVRTGHVKGHQRKSGTILAGEYQSSFSANSFRRTFREMIYNNLTQLLGALSYRLTVDGSPSREKVAADIHREKILGPFYQHFGGAHLFLSHSDCLSCLMALPEHPLPCGHVLCTACVRAYGTTITGKHMLEVKGCPLEIDGKLDSPCKIVLKPACAGVRVLTLDGGGVRAIAELEILRVLEKEVGGKIPLSAFFDLIVGTNTGGLVALGLAVEDWVLRERWKRFRDFFFKVFGEKNVRKLAKIPVFSRVFGPSKYGTETLEEELKRMLPKGPLFGCAWNKEVQAKVAVTSTSVTGWSVVIPNYNRVCPDDDGS</sequence>
<feature type="domain" description="PNPLA" evidence="11">
    <location>
        <begin position="794"/>
        <end position="946"/>
    </location>
</feature>
<comment type="caution">
    <text evidence="8">Lacks conserved residue(s) required for the propagation of feature annotation.</text>
</comment>
<feature type="region of interest" description="Disordered" evidence="9">
    <location>
        <begin position="291"/>
        <end position="311"/>
    </location>
</feature>
<keyword evidence="6" id="KW-0443">Lipid metabolism</keyword>